<evidence type="ECO:0000259" key="2">
    <source>
        <dbReference type="Pfam" id="PF10079"/>
    </source>
</evidence>
<dbReference type="EC" id="6.-.-.-" evidence="4"/>
<dbReference type="NCBIfam" id="TIGR03998">
    <property type="entry name" value="thiol_BshC"/>
    <property type="match status" value="1"/>
</dbReference>
<organism evidence="4 5">
    <name type="scientific">Meiothermus granaticius NBRC 107808</name>
    <dbReference type="NCBI Taxonomy" id="1227551"/>
    <lineage>
        <taxon>Bacteria</taxon>
        <taxon>Thermotogati</taxon>
        <taxon>Deinococcota</taxon>
        <taxon>Deinococci</taxon>
        <taxon>Thermales</taxon>
        <taxon>Thermaceae</taxon>
        <taxon>Meiothermus</taxon>
    </lineage>
</organism>
<sequence>MSEALRHFLPFGLEDLPAVLDTPKSAPREALSAGLVAYLKRLGAPQASLEAARRLAHPHSRAAVSGQQAGLLTGPAFTFYKAHSALKLAAEHDTPERPLVPVFWIASQDADTEEIRSVELLDFEERPHTLSLELPPAHPAGRIRFAPYFESVCALIGRFGGLPAIQERLCRAMLGGDWSYSEVFARLMLEFLGPRGLVVLDPMAPELAALFAPALERELENPLASSEAINHTAQEMRRAGLEPGLGRGEGATNLFLEGPDGIRRLLRFAEGQFRDGERSYGRAELQQILRAEPSRLTPAAGLRPVLQDTVLPTAAFVVGPGELRYVAELGGVYGLHGLSLPAVIRRMGATVLEAPIQRILNKYGLDPWAFQADPEGAFKQVLATQDERVQRLCVHLSRVDAEFEALGELLTDPTLARPRHRAQVRIHHELERLKRKLLDAALHQENTTGAQFARLQRHLAPNGPQERAYPFLMYLLKHGEIALERLQQLPATGNHILSLV</sequence>
<dbReference type="Pfam" id="PF24850">
    <property type="entry name" value="CC_BshC"/>
    <property type="match status" value="1"/>
</dbReference>
<accession>A0A399F8Y0</accession>
<dbReference type="EMBL" id="QWLB01000046">
    <property type="protein sequence ID" value="RIH91362.1"/>
    <property type="molecule type" value="Genomic_DNA"/>
</dbReference>
<dbReference type="GO" id="GO:0016874">
    <property type="term" value="F:ligase activity"/>
    <property type="evidence" value="ECO:0007669"/>
    <property type="project" value="UniProtKB-KW"/>
</dbReference>
<dbReference type="InterPro" id="IPR011199">
    <property type="entry name" value="Bacillithiol_biosynth_BshC"/>
</dbReference>
<name>A0A399F8Y0_9DEIN</name>
<dbReference type="Pfam" id="PF10079">
    <property type="entry name" value="Rossmann-like_BshC"/>
    <property type="match status" value="1"/>
</dbReference>
<evidence type="ECO:0000313" key="5">
    <source>
        <dbReference type="Proteomes" id="UP000266178"/>
    </source>
</evidence>
<comment type="caution">
    <text evidence="4">The sequence shown here is derived from an EMBL/GenBank/DDBJ whole genome shotgun (WGS) entry which is preliminary data.</text>
</comment>
<dbReference type="RefSeq" id="WP_119358206.1">
    <property type="nucleotide sequence ID" value="NZ_BJXM01000016.1"/>
</dbReference>
<evidence type="ECO:0000256" key="1">
    <source>
        <dbReference type="ARBA" id="ARBA00022598"/>
    </source>
</evidence>
<gene>
    <name evidence="4" type="primary">bshC</name>
    <name evidence="4" type="ORF">Mgrana_02760</name>
</gene>
<dbReference type="OrthoDB" id="9765151at2"/>
<keyword evidence="1 4" id="KW-0436">Ligase</keyword>
<reference evidence="4 5" key="1">
    <citation type="submission" date="2018-08" db="EMBL/GenBank/DDBJ databases">
        <title>Meiothermus granaticius genome AF-68 sequencing project.</title>
        <authorList>
            <person name="Da Costa M.S."/>
            <person name="Albuquerque L."/>
            <person name="Raposo P."/>
            <person name="Froufe H.J.C."/>
            <person name="Barroso C.S."/>
            <person name="Egas C."/>
        </authorList>
    </citation>
    <scope>NUCLEOTIDE SEQUENCE [LARGE SCALE GENOMIC DNA]</scope>
    <source>
        <strain evidence="4 5">AF-68</strain>
    </source>
</reference>
<evidence type="ECO:0000313" key="4">
    <source>
        <dbReference type="EMBL" id="RIH91362.1"/>
    </source>
</evidence>
<protein>
    <submittedName>
        <fullName evidence="4">Putative cysteine ligase BshC</fullName>
        <ecNumber evidence="4">6.-.-.-</ecNumber>
    </submittedName>
</protein>
<dbReference type="InterPro" id="IPR055398">
    <property type="entry name" value="Rossmann-like_BshC"/>
</dbReference>
<dbReference type="AlphaFoldDB" id="A0A399F8Y0"/>
<feature type="domain" description="Bacillithiol biosynthesis BshC N-terminal Rossmann-like" evidence="2">
    <location>
        <begin position="25"/>
        <end position="347"/>
    </location>
</feature>
<dbReference type="InterPro" id="IPR055399">
    <property type="entry name" value="CC_BshC"/>
</dbReference>
<proteinExistence type="predicted"/>
<feature type="domain" description="Bacillithiol biosynthesis BshC C-terminal coiled-coil" evidence="3">
    <location>
        <begin position="349"/>
        <end position="491"/>
    </location>
</feature>
<evidence type="ECO:0000259" key="3">
    <source>
        <dbReference type="Pfam" id="PF24850"/>
    </source>
</evidence>
<keyword evidence="5" id="KW-1185">Reference proteome</keyword>
<dbReference type="Proteomes" id="UP000266178">
    <property type="component" value="Unassembled WGS sequence"/>
</dbReference>